<evidence type="ECO:0000313" key="3">
    <source>
        <dbReference type="Proteomes" id="UP000256748"/>
    </source>
</evidence>
<protein>
    <recommendedName>
        <fullName evidence="1">DUF4935 domain-containing protein</fullName>
    </recommendedName>
</protein>
<dbReference type="Proteomes" id="UP000256748">
    <property type="component" value="Unassembled WGS sequence"/>
</dbReference>
<comment type="caution">
    <text evidence="2">The sequence shown here is derived from an EMBL/GenBank/DDBJ whole genome shotgun (WGS) entry which is preliminary data.</text>
</comment>
<dbReference type="AlphaFoldDB" id="A0A3E1BQT3"/>
<feature type="domain" description="DUF4935" evidence="1">
    <location>
        <begin position="4"/>
        <end position="182"/>
    </location>
</feature>
<accession>A0A3E1BQT3</accession>
<sequence>MLRILIDTCVWLDLAKDYRSQPIIAALEDVLGHEDFGLIVPQVVLDEFFRNKDRVAADAKRSLQSHFSLVRDAVRRFGDEKDVEATIKALNEADHSAVYKGEAVNESIERIQRLLFAAKAVPATEAIKARAADRALNGVAPFHRPKNSIGDAIIIETYANEIEQAGSAGDEFAFITHNKADFSQEGGDHRNPHVDLVPLFDGVRSRFWISLADLLNDLDGDLLANYDLQLYGATQVRGFSEILEAEHLLYRQVWYNRHQNLRINIERGREKVVSDEEWSAAKPVQRRRMTTEGTWKLARAAARKTEAEIGIENCGPWSDFEWGMINGKLSALRWVTGEEWDMLDTYLFLR</sequence>
<evidence type="ECO:0000259" key="1">
    <source>
        <dbReference type="Pfam" id="PF16289"/>
    </source>
</evidence>
<dbReference type="EMBL" id="NAOO01000010">
    <property type="protein sequence ID" value="RFB96013.1"/>
    <property type="molecule type" value="Genomic_DNA"/>
</dbReference>
<proteinExistence type="predicted"/>
<dbReference type="InterPro" id="IPR032557">
    <property type="entry name" value="DUF4935"/>
</dbReference>
<dbReference type="SUPFAM" id="SSF88723">
    <property type="entry name" value="PIN domain-like"/>
    <property type="match status" value="1"/>
</dbReference>
<evidence type="ECO:0000313" key="2">
    <source>
        <dbReference type="EMBL" id="RFB96013.1"/>
    </source>
</evidence>
<dbReference type="Pfam" id="PF16289">
    <property type="entry name" value="PIN_12"/>
    <property type="match status" value="1"/>
</dbReference>
<dbReference type="RefSeq" id="WP_116273294.1">
    <property type="nucleotide sequence ID" value="NZ_KZ859521.1"/>
</dbReference>
<name>A0A3E1BQT3_RHILT</name>
<dbReference type="InterPro" id="IPR029060">
    <property type="entry name" value="PIN-like_dom_sf"/>
</dbReference>
<organism evidence="2 3">
    <name type="scientific">Rhizobium leguminosarum bv. trifolii</name>
    <dbReference type="NCBI Taxonomy" id="386"/>
    <lineage>
        <taxon>Bacteria</taxon>
        <taxon>Pseudomonadati</taxon>
        <taxon>Pseudomonadota</taxon>
        <taxon>Alphaproteobacteria</taxon>
        <taxon>Hyphomicrobiales</taxon>
        <taxon>Rhizobiaceae</taxon>
        <taxon>Rhizobium/Agrobacterium group</taxon>
        <taxon>Rhizobium</taxon>
    </lineage>
</organism>
<reference evidence="2 3" key="1">
    <citation type="submission" date="2017-03" db="EMBL/GenBank/DDBJ databases">
        <title>Genome analysis of Rhizobial strains effectives or ineffectives for nitrogen fixation isolated from bean seeds.</title>
        <authorList>
            <person name="Peralta H."/>
            <person name="Aguilar-Vera A."/>
            <person name="Mora Y."/>
            <person name="Vargas-Lagunas C."/>
            <person name="Girard L."/>
            <person name="Mora J."/>
        </authorList>
    </citation>
    <scope>NUCLEOTIDE SEQUENCE [LARGE SCALE GENOMIC DNA]</scope>
    <source>
        <strain evidence="2 3">CCGM5</strain>
    </source>
</reference>
<gene>
    <name evidence="2" type="ORF">B5K10_10755</name>
</gene>